<evidence type="ECO:0000313" key="2">
    <source>
        <dbReference type="Proteomes" id="UP000005801"/>
    </source>
</evidence>
<sequence length="150" mass="17789">MRLFDCDRECRDGHGELLDEQRARRGCTRLDLEPVHWLIEPRFLLRYLGRAPDPGLEGERVSGYPVDWKRPWEDVADGCPRGWIDNPFTLALRPFIPRRTSTGARDTNYRLERCEDWLILDAVDTFIHEQERCLAEIDEQRHDLATQRDR</sequence>
<dbReference type="AlphaFoldDB" id="A6G6T4"/>
<name>A6G6T4_9BACT</name>
<comment type="caution">
    <text evidence="1">The sequence shown here is derived from an EMBL/GenBank/DDBJ whole genome shotgun (WGS) entry which is preliminary data.</text>
</comment>
<dbReference type="Proteomes" id="UP000005801">
    <property type="component" value="Unassembled WGS sequence"/>
</dbReference>
<keyword evidence="2" id="KW-1185">Reference proteome</keyword>
<proteinExistence type="predicted"/>
<accession>A6G6T4</accession>
<protein>
    <submittedName>
        <fullName evidence="1">Uncharacterized protein</fullName>
    </submittedName>
</protein>
<dbReference type="EMBL" id="ABCS01000031">
    <property type="protein sequence ID" value="EDM78387.1"/>
    <property type="molecule type" value="Genomic_DNA"/>
</dbReference>
<dbReference type="RefSeq" id="WP_006972430.1">
    <property type="nucleotide sequence ID" value="NZ_ABCS01000031.1"/>
</dbReference>
<evidence type="ECO:0000313" key="1">
    <source>
        <dbReference type="EMBL" id="EDM78387.1"/>
    </source>
</evidence>
<reference evidence="1 2" key="1">
    <citation type="submission" date="2007-06" db="EMBL/GenBank/DDBJ databases">
        <authorList>
            <person name="Shimkets L."/>
            <person name="Ferriera S."/>
            <person name="Johnson J."/>
            <person name="Kravitz S."/>
            <person name="Beeson K."/>
            <person name="Sutton G."/>
            <person name="Rogers Y.-H."/>
            <person name="Friedman R."/>
            <person name="Frazier M."/>
            <person name="Venter J.C."/>
        </authorList>
    </citation>
    <scope>NUCLEOTIDE SEQUENCE [LARGE SCALE GENOMIC DNA]</scope>
    <source>
        <strain evidence="1 2">SIR-1</strain>
    </source>
</reference>
<gene>
    <name evidence="1" type="ORF">PPSIR1_06046</name>
</gene>
<organism evidence="1 2">
    <name type="scientific">Plesiocystis pacifica SIR-1</name>
    <dbReference type="NCBI Taxonomy" id="391625"/>
    <lineage>
        <taxon>Bacteria</taxon>
        <taxon>Pseudomonadati</taxon>
        <taxon>Myxococcota</taxon>
        <taxon>Polyangia</taxon>
        <taxon>Nannocystales</taxon>
        <taxon>Nannocystaceae</taxon>
        <taxon>Plesiocystis</taxon>
    </lineage>
</organism>